<dbReference type="RefSeq" id="WP_345710414.1">
    <property type="nucleotide sequence ID" value="NZ_BAABIL010000010.1"/>
</dbReference>
<evidence type="ECO:0000259" key="1">
    <source>
        <dbReference type="Pfam" id="PF04326"/>
    </source>
</evidence>
<gene>
    <name evidence="2" type="ORF">GCM10023225_01840</name>
</gene>
<dbReference type="Gene3D" id="3.30.950.30">
    <property type="entry name" value="Schlafen, AAA domain"/>
    <property type="match status" value="1"/>
</dbReference>
<dbReference type="Proteomes" id="UP001501195">
    <property type="component" value="Unassembled WGS sequence"/>
</dbReference>
<keyword evidence="2" id="KW-0547">Nucleotide-binding</keyword>
<reference evidence="3" key="1">
    <citation type="journal article" date="2019" name="Int. J. Syst. Evol. Microbiol.">
        <title>The Global Catalogue of Microorganisms (GCM) 10K type strain sequencing project: providing services to taxonomists for standard genome sequencing and annotation.</title>
        <authorList>
            <consortium name="The Broad Institute Genomics Platform"/>
            <consortium name="The Broad Institute Genome Sequencing Center for Infectious Disease"/>
            <person name="Wu L."/>
            <person name="Ma J."/>
        </authorList>
    </citation>
    <scope>NUCLEOTIDE SEQUENCE [LARGE SCALE GENOMIC DNA]</scope>
    <source>
        <strain evidence="3">JCM 18126</strain>
    </source>
</reference>
<dbReference type="InterPro" id="IPR038475">
    <property type="entry name" value="RecG_C_sf"/>
</dbReference>
<name>A0ABP9H5L9_9ACTN</name>
<evidence type="ECO:0000313" key="2">
    <source>
        <dbReference type="EMBL" id="GAA4961850.1"/>
    </source>
</evidence>
<keyword evidence="3" id="KW-1185">Reference proteome</keyword>
<dbReference type="EMBL" id="BAABIL010000010">
    <property type="protein sequence ID" value="GAA4961850.1"/>
    <property type="molecule type" value="Genomic_DNA"/>
</dbReference>
<dbReference type="PANTHER" id="PTHR30595:SF6">
    <property type="entry name" value="SCHLAFEN ALBA-2 DOMAIN-CONTAINING PROTEIN"/>
    <property type="match status" value="1"/>
</dbReference>
<dbReference type="GO" id="GO:0005524">
    <property type="term" value="F:ATP binding"/>
    <property type="evidence" value="ECO:0007669"/>
    <property type="project" value="UniProtKB-KW"/>
</dbReference>
<comment type="caution">
    <text evidence="2">The sequence shown here is derived from an EMBL/GenBank/DDBJ whole genome shotgun (WGS) entry which is preliminary data.</text>
</comment>
<dbReference type="PANTHER" id="PTHR30595">
    <property type="entry name" value="GLPR-RELATED TRANSCRIPTIONAL REPRESSOR"/>
    <property type="match status" value="1"/>
</dbReference>
<protein>
    <submittedName>
        <fullName evidence="2">ATP-binding protein</fullName>
    </submittedName>
</protein>
<keyword evidence="2" id="KW-0067">ATP-binding</keyword>
<accession>A0ABP9H5L9</accession>
<dbReference type="InterPro" id="IPR038461">
    <property type="entry name" value="Schlafen_AlbA_2_dom_sf"/>
</dbReference>
<feature type="domain" description="Schlafen AlbA-2" evidence="1">
    <location>
        <begin position="26"/>
        <end position="140"/>
    </location>
</feature>
<dbReference type="Pfam" id="PF04326">
    <property type="entry name" value="SLFN_AlbA_2"/>
    <property type="match status" value="1"/>
</dbReference>
<dbReference type="Gene3D" id="3.30.565.60">
    <property type="match status" value="1"/>
</dbReference>
<proteinExistence type="predicted"/>
<dbReference type="InterPro" id="IPR007421">
    <property type="entry name" value="Schlafen_AlbA_2_dom"/>
</dbReference>
<dbReference type="Gene3D" id="1.10.10.10">
    <property type="entry name" value="Winged helix-like DNA-binding domain superfamily/Winged helix DNA-binding domain"/>
    <property type="match status" value="1"/>
</dbReference>
<sequence>MERLDVDRALAASPDDVGRALSALPEDQWFERKSARTSPAKLGQAIVAFANAEGGTIVIGIHDGRVEGTDADPRHRNELQQVHVQHVQPPARVHTRLLPCRADDGRDDHLLVVDVNPGDEVHATTRDDVYLRLGDETRRLTYVQRRELFFDRRQAGFESELTSTALDDAGAVDHHAAEGYAAHVGHPHWPGLLAARGLAREGRLTIAGLLLFGRHPGSDLPNAHVRLTRFAGRERGAGARQQVSSDRRFEGSLPQLLAEVFEHVRQVQPRRRALGRGGRFEDVPAVPEDAWLEGVVNAVVHRSYSLQSDHVHIDVFDDRIEIESPGRFPGLSDVRDPLSVHRFARNPRIARVCADLDFGQEFGEGIRRMFDEMRLAGLQPPLYQQTEGSVRLTLSADVGGRHTDEQLPEETRLVVAALREAGRLGTRDLTEVMGCTRPTAIRKLAQMRERGVVRWNGRSSRDPRAYWDLPG</sequence>
<evidence type="ECO:0000313" key="3">
    <source>
        <dbReference type="Proteomes" id="UP001501195"/>
    </source>
</evidence>
<dbReference type="InterPro" id="IPR036388">
    <property type="entry name" value="WH-like_DNA-bd_sf"/>
</dbReference>
<dbReference type="Pfam" id="PF13749">
    <property type="entry name" value="HATPase_c_4"/>
    <property type="match status" value="1"/>
</dbReference>
<organism evidence="2 3">
    <name type="scientific">Kineococcus glutinatus</name>
    <dbReference type="NCBI Taxonomy" id="1070872"/>
    <lineage>
        <taxon>Bacteria</taxon>
        <taxon>Bacillati</taxon>
        <taxon>Actinomycetota</taxon>
        <taxon>Actinomycetes</taxon>
        <taxon>Kineosporiales</taxon>
        <taxon>Kineosporiaceae</taxon>
        <taxon>Kineococcus</taxon>
    </lineage>
</organism>